<evidence type="ECO:0000313" key="2">
    <source>
        <dbReference type="Proteomes" id="UP001177021"/>
    </source>
</evidence>
<reference evidence="1" key="1">
    <citation type="submission" date="2023-10" db="EMBL/GenBank/DDBJ databases">
        <authorList>
            <person name="Rodriguez Cubillos JULIANA M."/>
            <person name="De Vega J."/>
        </authorList>
    </citation>
    <scope>NUCLEOTIDE SEQUENCE</scope>
</reference>
<protein>
    <submittedName>
        <fullName evidence="1">Uncharacterized protein</fullName>
    </submittedName>
</protein>
<sequence length="187" mass="21166">MRKDLECDINEEEMIERPPFYFTYSDDDDEDDLDQIKDPGQAKDDAAALDAVKNVLEEIIQLPASKKICDVHRLDQQILTKIVQNLKKNSITQETLNQLKNRLQLAEKDNKIASPVPLQAPPHDDDKAHEQQQEETKRKLTTSYIPDSAAAAAASVNNVSEEMTQLPASKKICYAQDDDDDEKSLKK</sequence>
<keyword evidence="2" id="KW-1185">Reference proteome</keyword>
<name>A0ACB0L0D9_TRIPR</name>
<organism evidence="1 2">
    <name type="scientific">Trifolium pratense</name>
    <name type="common">Red clover</name>
    <dbReference type="NCBI Taxonomy" id="57577"/>
    <lineage>
        <taxon>Eukaryota</taxon>
        <taxon>Viridiplantae</taxon>
        <taxon>Streptophyta</taxon>
        <taxon>Embryophyta</taxon>
        <taxon>Tracheophyta</taxon>
        <taxon>Spermatophyta</taxon>
        <taxon>Magnoliopsida</taxon>
        <taxon>eudicotyledons</taxon>
        <taxon>Gunneridae</taxon>
        <taxon>Pentapetalae</taxon>
        <taxon>rosids</taxon>
        <taxon>fabids</taxon>
        <taxon>Fabales</taxon>
        <taxon>Fabaceae</taxon>
        <taxon>Papilionoideae</taxon>
        <taxon>50 kb inversion clade</taxon>
        <taxon>NPAAA clade</taxon>
        <taxon>Hologalegina</taxon>
        <taxon>IRL clade</taxon>
        <taxon>Trifolieae</taxon>
        <taxon>Trifolium</taxon>
    </lineage>
</organism>
<dbReference type="Proteomes" id="UP001177021">
    <property type="component" value="Unassembled WGS sequence"/>
</dbReference>
<comment type="caution">
    <text evidence="1">The sequence shown here is derived from an EMBL/GenBank/DDBJ whole genome shotgun (WGS) entry which is preliminary data.</text>
</comment>
<gene>
    <name evidence="1" type="ORF">MILVUS5_LOCUS27644</name>
</gene>
<dbReference type="EMBL" id="CASHSV030000409">
    <property type="protein sequence ID" value="CAJ2662020.1"/>
    <property type="molecule type" value="Genomic_DNA"/>
</dbReference>
<proteinExistence type="predicted"/>
<evidence type="ECO:0000313" key="1">
    <source>
        <dbReference type="EMBL" id="CAJ2662020.1"/>
    </source>
</evidence>
<accession>A0ACB0L0D9</accession>